<dbReference type="InterPro" id="IPR051597">
    <property type="entry name" value="Bifunctional_prot_inhibitor"/>
</dbReference>
<feature type="domain" description="Kazal-like" evidence="8">
    <location>
        <begin position="4"/>
        <end position="55"/>
    </location>
</feature>
<evidence type="ECO:0000256" key="7">
    <source>
        <dbReference type="ARBA" id="ARBA00023157"/>
    </source>
</evidence>
<keyword evidence="5" id="KW-0677">Repeat</keyword>
<organism evidence="9 10">
    <name type="scientific">Gopherus agassizii</name>
    <name type="common">Agassiz's desert tortoise</name>
    <dbReference type="NCBI Taxonomy" id="38772"/>
    <lineage>
        <taxon>Eukaryota</taxon>
        <taxon>Metazoa</taxon>
        <taxon>Chordata</taxon>
        <taxon>Craniata</taxon>
        <taxon>Vertebrata</taxon>
        <taxon>Euteleostomi</taxon>
        <taxon>Archelosauria</taxon>
        <taxon>Testudinata</taxon>
        <taxon>Testudines</taxon>
        <taxon>Cryptodira</taxon>
        <taxon>Durocryptodira</taxon>
        <taxon>Testudinoidea</taxon>
        <taxon>Testudinidae</taxon>
        <taxon>Gopherus</taxon>
    </lineage>
</organism>
<evidence type="ECO:0000256" key="6">
    <source>
        <dbReference type="ARBA" id="ARBA00022900"/>
    </source>
</evidence>
<dbReference type="PRINTS" id="PR00290">
    <property type="entry name" value="KAZALINHBTR"/>
</dbReference>
<evidence type="ECO:0000256" key="5">
    <source>
        <dbReference type="ARBA" id="ARBA00022737"/>
    </source>
</evidence>
<keyword evidence="4" id="KW-0646">Protease inhibitor</keyword>
<dbReference type="PANTHER" id="PTHR47729">
    <property type="entry name" value="SERINE PEPTIDASE INHIBITOR, KAZAL TYPE 2, TANDEM DUPLICATE 1-RELATED"/>
    <property type="match status" value="1"/>
</dbReference>
<keyword evidence="7" id="KW-1015">Disulfide bond</keyword>
<sequence length="55" mass="6146">ESLGLEVSCCFTAPPEICTMEYKPVCGTDGKTYSNKCFFCRPVPVTRERLGMGRH</sequence>
<dbReference type="SUPFAM" id="SSF100895">
    <property type="entry name" value="Kazal-type serine protease inhibitors"/>
    <property type="match status" value="1"/>
</dbReference>
<dbReference type="Proteomes" id="UP000291020">
    <property type="component" value="Unassembled WGS sequence"/>
</dbReference>
<dbReference type="GO" id="GO:0004867">
    <property type="term" value="F:serine-type endopeptidase inhibitor activity"/>
    <property type="evidence" value="ECO:0007669"/>
    <property type="project" value="UniProtKB-KW"/>
</dbReference>
<reference evidence="9" key="2">
    <citation type="submission" date="2025-08" db="UniProtKB">
        <authorList>
            <consortium name="Ensembl"/>
        </authorList>
    </citation>
    <scope>IDENTIFICATION</scope>
</reference>
<dbReference type="Pfam" id="PF00050">
    <property type="entry name" value="Kazal_1"/>
    <property type="match status" value="1"/>
</dbReference>
<proteinExistence type="predicted"/>
<dbReference type="Gene3D" id="3.30.60.30">
    <property type="match status" value="1"/>
</dbReference>
<reference evidence="9" key="3">
    <citation type="submission" date="2025-09" db="UniProtKB">
        <authorList>
            <consortium name="Ensembl"/>
        </authorList>
    </citation>
    <scope>IDENTIFICATION</scope>
</reference>
<dbReference type="GO" id="GO:0005576">
    <property type="term" value="C:extracellular region"/>
    <property type="evidence" value="ECO:0007669"/>
    <property type="project" value="UniProtKB-SubCell"/>
</dbReference>
<dbReference type="InterPro" id="IPR001239">
    <property type="entry name" value="Prot_inh_Kazal-m"/>
</dbReference>
<dbReference type="PROSITE" id="PS00282">
    <property type="entry name" value="KAZAL_1"/>
    <property type="match status" value="1"/>
</dbReference>
<evidence type="ECO:0000256" key="1">
    <source>
        <dbReference type="ARBA" id="ARBA00004613"/>
    </source>
</evidence>
<dbReference type="PANTHER" id="PTHR47729:SF1">
    <property type="entry name" value="OVOMUCOID-LIKE-RELATED"/>
    <property type="match status" value="1"/>
</dbReference>
<protein>
    <recommendedName>
        <fullName evidence="2">Ovomucoid</fullName>
    </recommendedName>
</protein>
<evidence type="ECO:0000313" key="9">
    <source>
        <dbReference type="Ensembl" id="ENSGAGP00000002412.1"/>
    </source>
</evidence>
<keyword evidence="6" id="KW-0722">Serine protease inhibitor</keyword>
<name>A0A452GL67_9SAUR</name>
<comment type="subcellular location">
    <subcellularLocation>
        <location evidence="1">Secreted</location>
    </subcellularLocation>
</comment>
<reference evidence="10" key="1">
    <citation type="journal article" date="2017" name="PLoS ONE">
        <title>The Agassiz's desert tortoise genome provides a resource for the conservation of a threatened species.</title>
        <authorList>
            <person name="Tollis M."/>
            <person name="DeNardo D.F."/>
            <person name="Cornelius J.A."/>
            <person name="Dolby G.A."/>
            <person name="Edwards T."/>
            <person name="Henen B.T."/>
            <person name="Karl A.E."/>
            <person name="Murphy R.W."/>
            <person name="Kusumi K."/>
        </authorList>
    </citation>
    <scope>NUCLEOTIDE SEQUENCE [LARGE SCALE GENOMIC DNA]</scope>
</reference>
<dbReference type="AlphaFoldDB" id="A0A452GL67"/>
<dbReference type="Ensembl" id="ENSGAGT00000002767.1">
    <property type="protein sequence ID" value="ENSGAGP00000002412.1"/>
    <property type="gene ID" value="ENSGAGG00000001956.1"/>
</dbReference>
<keyword evidence="10" id="KW-1185">Reference proteome</keyword>
<evidence type="ECO:0000256" key="3">
    <source>
        <dbReference type="ARBA" id="ARBA00022525"/>
    </source>
</evidence>
<accession>A0A452GL67</accession>
<dbReference type="InterPro" id="IPR036058">
    <property type="entry name" value="Kazal_dom_sf"/>
</dbReference>
<keyword evidence="3" id="KW-0964">Secreted</keyword>
<evidence type="ECO:0000259" key="8">
    <source>
        <dbReference type="PROSITE" id="PS51465"/>
    </source>
</evidence>
<evidence type="ECO:0000256" key="2">
    <source>
        <dbReference type="ARBA" id="ARBA00019248"/>
    </source>
</evidence>
<dbReference type="SMART" id="SM00280">
    <property type="entry name" value="KAZAL"/>
    <property type="match status" value="1"/>
</dbReference>
<dbReference type="InterPro" id="IPR002350">
    <property type="entry name" value="Kazal_dom"/>
</dbReference>
<evidence type="ECO:0000313" key="10">
    <source>
        <dbReference type="Proteomes" id="UP000291020"/>
    </source>
</evidence>
<dbReference type="PROSITE" id="PS51465">
    <property type="entry name" value="KAZAL_2"/>
    <property type="match status" value="1"/>
</dbReference>
<evidence type="ECO:0000256" key="4">
    <source>
        <dbReference type="ARBA" id="ARBA00022690"/>
    </source>
</evidence>